<feature type="chain" id="PRO_5022248398" description="Neurotransmitter-gated ion-channel ligand-binding domain-containing protein" evidence="5">
    <location>
        <begin position="31"/>
        <end position="444"/>
    </location>
</feature>
<protein>
    <recommendedName>
        <fullName evidence="9">Neurotransmitter-gated ion-channel ligand-binding domain-containing protein</fullName>
    </recommendedName>
</protein>
<dbReference type="PANTHER" id="PTHR18945">
    <property type="entry name" value="NEUROTRANSMITTER GATED ION CHANNEL"/>
    <property type="match status" value="1"/>
</dbReference>
<organism evidence="8">
    <name type="scientific">Arion vulgaris</name>
    <dbReference type="NCBI Taxonomy" id="1028688"/>
    <lineage>
        <taxon>Eukaryota</taxon>
        <taxon>Metazoa</taxon>
        <taxon>Spiralia</taxon>
        <taxon>Lophotrochozoa</taxon>
        <taxon>Mollusca</taxon>
        <taxon>Gastropoda</taxon>
        <taxon>Heterobranchia</taxon>
        <taxon>Euthyneura</taxon>
        <taxon>Panpulmonata</taxon>
        <taxon>Eupulmonata</taxon>
        <taxon>Stylommatophora</taxon>
        <taxon>Helicina</taxon>
        <taxon>Arionoidea</taxon>
        <taxon>Arionidae</taxon>
        <taxon>Arion</taxon>
    </lineage>
</organism>
<name>A0A0B7A008_9EUPU</name>
<dbReference type="EMBL" id="HACG01026450">
    <property type="protein sequence ID" value="CEK73315.1"/>
    <property type="molecule type" value="Transcribed_RNA"/>
</dbReference>
<dbReference type="GO" id="GO:0005230">
    <property type="term" value="F:extracellular ligand-gated monoatomic ion channel activity"/>
    <property type="evidence" value="ECO:0007669"/>
    <property type="project" value="InterPro"/>
</dbReference>
<evidence type="ECO:0008006" key="9">
    <source>
        <dbReference type="Google" id="ProtNLM"/>
    </source>
</evidence>
<dbReference type="InterPro" id="IPR036734">
    <property type="entry name" value="Neur_chan_lig-bd_sf"/>
</dbReference>
<keyword evidence="2 5" id="KW-0812">Transmembrane</keyword>
<dbReference type="SUPFAM" id="SSF90112">
    <property type="entry name" value="Neurotransmitter-gated ion-channel transmembrane pore"/>
    <property type="match status" value="1"/>
</dbReference>
<dbReference type="InterPro" id="IPR006029">
    <property type="entry name" value="Neurotrans-gated_channel_TM"/>
</dbReference>
<keyword evidence="5" id="KW-0406">Ion transport</keyword>
<keyword evidence="4 5" id="KW-0472">Membrane</keyword>
<comment type="similarity">
    <text evidence="5">Belongs to the ligand-gated ion channel (TC 1.A.9) family.</text>
</comment>
<dbReference type="Pfam" id="PF02931">
    <property type="entry name" value="Neur_chan_LBD"/>
    <property type="match status" value="1"/>
</dbReference>
<dbReference type="SUPFAM" id="SSF63712">
    <property type="entry name" value="Nicotinic receptor ligand binding domain-like"/>
    <property type="match status" value="1"/>
</dbReference>
<evidence type="ECO:0000256" key="1">
    <source>
        <dbReference type="ARBA" id="ARBA00004141"/>
    </source>
</evidence>
<dbReference type="AlphaFoldDB" id="A0A0B7A008"/>
<dbReference type="GO" id="GO:0004888">
    <property type="term" value="F:transmembrane signaling receptor activity"/>
    <property type="evidence" value="ECO:0007669"/>
    <property type="project" value="InterPro"/>
</dbReference>
<dbReference type="FunFam" id="2.70.170.10:FF:000028">
    <property type="entry name" value="AcetylCholine Receptor"/>
    <property type="match status" value="1"/>
</dbReference>
<dbReference type="CDD" id="cd18989">
    <property type="entry name" value="LGIC_ECD_cation"/>
    <property type="match status" value="1"/>
</dbReference>
<accession>A0A0B7A008</accession>
<comment type="subcellular location">
    <subcellularLocation>
        <location evidence="1">Membrane</location>
        <topology evidence="1">Multi-pass membrane protein</topology>
    </subcellularLocation>
</comment>
<gene>
    <name evidence="8" type="primary">ORF86197</name>
</gene>
<dbReference type="InterPro" id="IPR006201">
    <property type="entry name" value="Neur_channel"/>
</dbReference>
<evidence type="ECO:0000259" key="6">
    <source>
        <dbReference type="Pfam" id="PF02931"/>
    </source>
</evidence>
<proteinExistence type="inferred from homology"/>
<feature type="transmembrane region" description="Helical" evidence="5">
    <location>
        <begin position="311"/>
        <end position="337"/>
    </location>
</feature>
<keyword evidence="5" id="KW-0407">Ion channel</keyword>
<dbReference type="Gene3D" id="2.70.170.10">
    <property type="entry name" value="Neurotransmitter-gated ion-channel ligand-binding domain"/>
    <property type="match status" value="1"/>
</dbReference>
<feature type="domain" description="Neurotransmitter-gated ion-channel ligand-binding" evidence="6">
    <location>
        <begin position="48"/>
        <end position="250"/>
    </location>
</feature>
<evidence type="ECO:0000256" key="5">
    <source>
        <dbReference type="RuleBase" id="RU000687"/>
    </source>
</evidence>
<dbReference type="InterPro" id="IPR006202">
    <property type="entry name" value="Neur_chan_lig-bd"/>
</dbReference>
<dbReference type="InterPro" id="IPR038050">
    <property type="entry name" value="Neuro_actylchol_rec"/>
</dbReference>
<feature type="transmembrane region" description="Helical" evidence="5">
    <location>
        <begin position="422"/>
        <end position="441"/>
    </location>
</feature>
<keyword evidence="5" id="KW-0813">Transport</keyword>
<evidence type="ECO:0000259" key="7">
    <source>
        <dbReference type="Pfam" id="PF02932"/>
    </source>
</evidence>
<evidence type="ECO:0000313" key="8">
    <source>
        <dbReference type="EMBL" id="CEK73315.1"/>
    </source>
</evidence>
<dbReference type="InterPro" id="IPR018000">
    <property type="entry name" value="Neurotransmitter_ion_chnl_CS"/>
</dbReference>
<evidence type="ECO:0000256" key="4">
    <source>
        <dbReference type="ARBA" id="ARBA00023136"/>
    </source>
</evidence>
<feature type="transmembrane region" description="Helical" evidence="5">
    <location>
        <begin position="282"/>
        <end position="299"/>
    </location>
</feature>
<feature type="signal peptide" evidence="5">
    <location>
        <begin position="1"/>
        <end position="30"/>
    </location>
</feature>
<dbReference type="GO" id="GO:0016020">
    <property type="term" value="C:membrane"/>
    <property type="evidence" value="ECO:0007669"/>
    <property type="project" value="UniProtKB-SubCell"/>
</dbReference>
<dbReference type="Pfam" id="PF02932">
    <property type="entry name" value="Neur_chan_memb"/>
    <property type="match status" value="1"/>
</dbReference>
<dbReference type="CDD" id="cd19051">
    <property type="entry name" value="LGIC_TM_cation"/>
    <property type="match status" value="1"/>
</dbReference>
<reference evidence="8" key="1">
    <citation type="submission" date="2014-12" db="EMBL/GenBank/DDBJ databases">
        <title>Insight into the proteome of Arion vulgaris.</title>
        <authorList>
            <person name="Aradska J."/>
            <person name="Bulat T."/>
            <person name="Smidak R."/>
            <person name="Sarate P."/>
            <person name="Gangsoo J."/>
            <person name="Sialana F."/>
            <person name="Bilban M."/>
            <person name="Lubec G."/>
        </authorList>
    </citation>
    <scope>NUCLEOTIDE SEQUENCE</scope>
    <source>
        <tissue evidence="8">Skin</tissue>
    </source>
</reference>
<sequence>MAQLLFIGTSSMTFHCTCVIFLFLLTQTKGECFNEANCTGGAEEMKMLHKKLLKDYVPEVRPSRFYNTSTKINVELHLSVVMGLDTKQQLVYLRAFFRFSWIDEYLQWNSTDYGGIERILVLQNNIWKPDVIIENAADEHDMLGGERVFISVNSDGLAKWEPPFYLQGTCKLDMSKYPFDKSICPVTITSWMTDNQSTNIQWTGDPVNLDSMMINGEYDISSAGAVLKIGEYEDQFFETVTFRIKLARRPVYSIISLLIPLNLLAVLGILSFMMPPKEPEKVAISVTILLSFTVFLSIIENNIPPTSDTISLLVIYVSALLVMSFLSVVGNILVVTIKCSDESDERKHIQARSLENILGQHNTAAVLYKNKPESNNKLTHSLLDTNNCNTSPCIFCTKAFDSAQLKDKPQSSNSRANKLNKYFMIISCVAFVLISCFMVVLTSM</sequence>
<dbReference type="InterPro" id="IPR036719">
    <property type="entry name" value="Neuro-gated_channel_TM_sf"/>
</dbReference>
<keyword evidence="3 5" id="KW-1133">Transmembrane helix</keyword>
<evidence type="ECO:0000256" key="2">
    <source>
        <dbReference type="ARBA" id="ARBA00022692"/>
    </source>
</evidence>
<evidence type="ECO:0000256" key="3">
    <source>
        <dbReference type="ARBA" id="ARBA00022989"/>
    </source>
</evidence>
<keyword evidence="5" id="KW-0732">Signal</keyword>
<dbReference type="PROSITE" id="PS00236">
    <property type="entry name" value="NEUROTR_ION_CHANNEL"/>
    <property type="match status" value="1"/>
</dbReference>
<feature type="domain" description="Neurotransmitter-gated ion-channel transmembrane" evidence="7">
    <location>
        <begin position="258"/>
        <end position="369"/>
    </location>
</feature>
<dbReference type="PRINTS" id="PR00252">
    <property type="entry name" value="NRIONCHANNEL"/>
</dbReference>
<feature type="transmembrane region" description="Helical" evidence="5">
    <location>
        <begin position="251"/>
        <end position="270"/>
    </location>
</feature>
<dbReference type="Gene3D" id="1.20.58.390">
    <property type="entry name" value="Neurotransmitter-gated ion-channel transmembrane domain"/>
    <property type="match status" value="1"/>
</dbReference>